<dbReference type="AlphaFoldDB" id="A0A3M7P3R0"/>
<organism evidence="1 2">
    <name type="scientific">Brachionus plicatilis</name>
    <name type="common">Marine rotifer</name>
    <name type="synonym">Brachionus muelleri</name>
    <dbReference type="NCBI Taxonomy" id="10195"/>
    <lineage>
        <taxon>Eukaryota</taxon>
        <taxon>Metazoa</taxon>
        <taxon>Spiralia</taxon>
        <taxon>Gnathifera</taxon>
        <taxon>Rotifera</taxon>
        <taxon>Eurotatoria</taxon>
        <taxon>Monogononta</taxon>
        <taxon>Pseudotrocha</taxon>
        <taxon>Ploima</taxon>
        <taxon>Brachionidae</taxon>
        <taxon>Brachionus</taxon>
    </lineage>
</organism>
<protein>
    <submittedName>
        <fullName evidence="1">Uncharacterized protein</fullName>
    </submittedName>
</protein>
<accession>A0A3M7P3R0</accession>
<sequence>MYLVVHGEQDLWMFNVIDLLGFGDLHHAHAKPQNTFMFKSFILKIHQNLKIKKKEKEEKKSIN</sequence>
<gene>
    <name evidence="1" type="ORF">BpHYR1_019698</name>
</gene>
<name>A0A3M7P3R0_BRAPC</name>
<keyword evidence="2" id="KW-1185">Reference proteome</keyword>
<proteinExistence type="predicted"/>
<dbReference type="EMBL" id="REGN01013619">
    <property type="protein sequence ID" value="RMZ93695.1"/>
    <property type="molecule type" value="Genomic_DNA"/>
</dbReference>
<dbReference type="Proteomes" id="UP000276133">
    <property type="component" value="Unassembled WGS sequence"/>
</dbReference>
<reference evidence="1 2" key="1">
    <citation type="journal article" date="2018" name="Sci. Rep.">
        <title>Genomic signatures of local adaptation to the degree of environmental predictability in rotifers.</title>
        <authorList>
            <person name="Franch-Gras L."/>
            <person name="Hahn C."/>
            <person name="Garcia-Roger E.M."/>
            <person name="Carmona M.J."/>
            <person name="Serra M."/>
            <person name="Gomez A."/>
        </authorList>
    </citation>
    <scope>NUCLEOTIDE SEQUENCE [LARGE SCALE GENOMIC DNA]</scope>
    <source>
        <strain evidence="1">HYR1</strain>
    </source>
</reference>
<evidence type="ECO:0000313" key="1">
    <source>
        <dbReference type="EMBL" id="RMZ93695.1"/>
    </source>
</evidence>
<comment type="caution">
    <text evidence="1">The sequence shown here is derived from an EMBL/GenBank/DDBJ whole genome shotgun (WGS) entry which is preliminary data.</text>
</comment>
<evidence type="ECO:0000313" key="2">
    <source>
        <dbReference type="Proteomes" id="UP000276133"/>
    </source>
</evidence>